<dbReference type="PROSITE" id="PS51257">
    <property type="entry name" value="PROKAR_LIPOPROTEIN"/>
    <property type="match status" value="1"/>
</dbReference>
<dbReference type="InterPro" id="IPR011990">
    <property type="entry name" value="TPR-like_helical_dom_sf"/>
</dbReference>
<evidence type="ECO:0000313" key="2">
    <source>
        <dbReference type="Proteomes" id="UP001220610"/>
    </source>
</evidence>
<accession>A0AAJ5WNC0</accession>
<reference evidence="1" key="1">
    <citation type="submission" date="2023-03" db="EMBL/GenBank/DDBJ databases">
        <title>Andean soil-derived lignocellulolytic bacterial consortium as a source of novel taxa and putative plastic-active enzymes.</title>
        <authorList>
            <person name="Diaz-Garcia L."/>
            <person name="Chuvochina M."/>
            <person name="Feuerriegel G."/>
            <person name="Bunk B."/>
            <person name="Sproer C."/>
            <person name="Streit W.R."/>
            <person name="Rodriguez L.M."/>
            <person name="Overmann J."/>
            <person name="Jimenez D.J."/>
        </authorList>
    </citation>
    <scope>NUCLEOTIDE SEQUENCE</scope>
    <source>
        <strain evidence="1">MAG 7</strain>
    </source>
</reference>
<dbReference type="Proteomes" id="UP001220610">
    <property type="component" value="Chromosome"/>
</dbReference>
<evidence type="ECO:0000313" key="1">
    <source>
        <dbReference type="EMBL" id="WEK34299.1"/>
    </source>
</evidence>
<dbReference type="EMBL" id="CP119311">
    <property type="protein sequence ID" value="WEK34299.1"/>
    <property type="molecule type" value="Genomic_DNA"/>
</dbReference>
<dbReference type="Gene3D" id="1.25.40.390">
    <property type="match status" value="1"/>
</dbReference>
<organism evidence="1 2">
    <name type="scientific">Candidatus Pseudobacter hemicellulosilyticus</name>
    <dbReference type="NCBI Taxonomy" id="3121375"/>
    <lineage>
        <taxon>Bacteria</taxon>
        <taxon>Pseudomonadati</taxon>
        <taxon>Bacteroidota</taxon>
        <taxon>Chitinophagia</taxon>
        <taxon>Chitinophagales</taxon>
        <taxon>Chitinophagaceae</taxon>
        <taxon>Pseudobacter</taxon>
    </lineage>
</organism>
<dbReference type="AlphaFoldDB" id="A0AAJ5WNC0"/>
<dbReference type="InterPro" id="IPR041662">
    <property type="entry name" value="SusD-like_2"/>
</dbReference>
<dbReference type="SUPFAM" id="SSF48452">
    <property type="entry name" value="TPR-like"/>
    <property type="match status" value="1"/>
</dbReference>
<keyword evidence="1" id="KW-0449">Lipoprotein</keyword>
<sequence>MKKHFFRYVLLLLVLGSCTKDFEEMNTNPNRPDQLTDPGLLLPDLIRSVANKNLDNSFDRGAIAADQLATSYASNFSNWFRADAQGYFNWSYYNYIRDLNEVIRAAEERGYNNYKGIALVLRAWLFQNLTDLYGPIPFREASAAGVTGVNRPKYAQQQDVYAGLITDLEEAAGLLGSTGEGVTGDILFSGSIDRWKKFNTGLLLRILLRQSNKVDPTTKMTAILNNGTQYPLFQGYSEQAALQYLTDRDENNMPLYHASNSDYGISSRVTASLVSRLNSMNDARLFVFALPASQSGNYTGAVNGTGDWDDPAKYSPPGMLWAPRQYNATLASTTAAQSILLSYSEVQFTLAEAAERGFIPGGSGAAETYYTNGINDQFSYYASRIPSNYTFPTAADIVPGTGYFDQSTVAYTGNQAQKLEKIYLQKWLSLFLVGYEAWTEWRRTGYPAIVAGPVSPGYVPSRVLYPADEQTINADNYREAVQWLGGSDALNTKLWFAK</sequence>
<proteinExistence type="predicted"/>
<gene>
    <name evidence="1" type="ORF">P0Y53_17575</name>
</gene>
<dbReference type="Pfam" id="PF12771">
    <property type="entry name" value="SusD-like_2"/>
    <property type="match status" value="1"/>
</dbReference>
<protein>
    <submittedName>
        <fullName evidence="1">SusD/RagB family nutrient-binding outer membrane lipoprotein</fullName>
    </submittedName>
</protein>
<name>A0AAJ5WNC0_9BACT</name>